<organism evidence="1 2">
    <name type="scientific">Sphaerosporella brunnea</name>
    <dbReference type="NCBI Taxonomy" id="1250544"/>
    <lineage>
        <taxon>Eukaryota</taxon>
        <taxon>Fungi</taxon>
        <taxon>Dikarya</taxon>
        <taxon>Ascomycota</taxon>
        <taxon>Pezizomycotina</taxon>
        <taxon>Pezizomycetes</taxon>
        <taxon>Pezizales</taxon>
        <taxon>Pyronemataceae</taxon>
        <taxon>Sphaerosporella</taxon>
    </lineage>
</organism>
<protein>
    <submittedName>
        <fullName evidence="1">Uncharacterized protein</fullName>
    </submittedName>
</protein>
<dbReference type="EMBL" id="VXIS01000050">
    <property type="protein sequence ID" value="KAA8910107.1"/>
    <property type="molecule type" value="Genomic_DNA"/>
</dbReference>
<name>A0A5J5F2M4_9PEZI</name>
<reference evidence="1 2" key="1">
    <citation type="submission" date="2019-09" db="EMBL/GenBank/DDBJ databases">
        <title>Draft genome of the ectomycorrhizal ascomycete Sphaerosporella brunnea.</title>
        <authorList>
            <consortium name="DOE Joint Genome Institute"/>
            <person name="Benucci G.M."/>
            <person name="Marozzi G."/>
            <person name="Antonielli L."/>
            <person name="Sanchez S."/>
            <person name="Marco P."/>
            <person name="Wang X."/>
            <person name="Falini L.B."/>
            <person name="Barry K."/>
            <person name="Haridas S."/>
            <person name="Lipzen A."/>
            <person name="Labutti K."/>
            <person name="Grigoriev I.V."/>
            <person name="Murat C."/>
            <person name="Martin F."/>
            <person name="Albertini E."/>
            <person name="Donnini D."/>
            <person name="Bonito G."/>
        </authorList>
    </citation>
    <scope>NUCLEOTIDE SEQUENCE [LARGE SCALE GENOMIC DNA]</scope>
    <source>
        <strain evidence="1 2">Sb_GMNB300</strain>
    </source>
</reference>
<dbReference type="AlphaFoldDB" id="A0A5J5F2M4"/>
<gene>
    <name evidence="1" type="ORF">FN846DRAFT_569648</name>
</gene>
<comment type="caution">
    <text evidence="1">The sequence shown here is derived from an EMBL/GenBank/DDBJ whole genome shotgun (WGS) entry which is preliminary data.</text>
</comment>
<evidence type="ECO:0000313" key="1">
    <source>
        <dbReference type="EMBL" id="KAA8910107.1"/>
    </source>
</evidence>
<evidence type="ECO:0000313" key="2">
    <source>
        <dbReference type="Proteomes" id="UP000326924"/>
    </source>
</evidence>
<keyword evidence="2" id="KW-1185">Reference proteome</keyword>
<dbReference type="InParanoid" id="A0A5J5F2M4"/>
<dbReference type="Proteomes" id="UP000326924">
    <property type="component" value="Unassembled WGS sequence"/>
</dbReference>
<sequence>MPSNAVQPPSVSVTMQQLYSDMFRPLFFPAPADFTQPLLDSFVAAHDELLDNNSLFTIPTRLRETGLEIDGAVREFRRREETAALTASSQQDQTFLAELRKLRLRSRMQSHIGTKDSSGSLRSRDEVLRRSKERTECFDQEIKKLEEVALQDFKEGIRRAVAATSK</sequence>
<proteinExistence type="predicted"/>
<accession>A0A5J5F2M4</accession>
<dbReference type="OrthoDB" id="5401853at2759"/>